<dbReference type="STRING" id="661089.ciss_16010"/>
<feature type="transmembrane region" description="Helical" evidence="1">
    <location>
        <begin position="272"/>
        <end position="294"/>
    </location>
</feature>
<keyword evidence="3" id="KW-1185">Reference proteome</keyword>
<evidence type="ECO:0000256" key="1">
    <source>
        <dbReference type="SAM" id="Phobius"/>
    </source>
</evidence>
<feature type="transmembrane region" description="Helical" evidence="1">
    <location>
        <begin position="301"/>
        <end position="324"/>
    </location>
</feature>
<sequence>MKAMKKFSIILFTLIFLILNRVVPVFANEVSLPVEAEKILNSAEEELKKVVPQVDLKREVLAIFRGEKKISLTEIWGDLKGTLLAEIRGNIKILFKLFILAIILSLLRQLENSFSSGSIAQISQAACYLAFMLLALQSFTLALKIGRDAVEGMVGVALSLLPASLGLIAAAGAVTTSALLSPTLLGVIGIMGSVIKNFVFPLLYLSVLVEIATGLSGRFSLDKLIKFAQQISIGLVGLMLSLLLGVGALETVAGGVADNFILKTARFATGTFVPVVGKVLTDAVEAVAGTVYLLKNALNALGIMILFGVVTAPAVKILVLGGLYKFAGAVLEPLGEENYVKTLTGMGNALLLIFGVLAILSLFLFFLFAVLISAGKPV</sequence>
<evidence type="ECO:0000313" key="3">
    <source>
        <dbReference type="Proteomes" id="UP000187338"/>
    </source>
</evidence>
<dbReference type="Pfam" id="PF09546">
    <property type="entry name" value="Spore_III_AE"/>
    <property type="match status" value="1"/>
</dbReference>
<dbReference type="Proteomes" id="UP000187338">
    <property type="component" value="Unassembled WGS sequence"/>
</dbReference>
<comment type="caution">
    <text evidence="2">The sequence shown here is derived from an EMBL/GenBank/DDBJ whole genome shotgun (WGS) entry which is preliminary data.</text>
</comment>
<accession>A0A1L8D3B7</accession>
<dbReference type="NCBIfam" id="TIGR02829">
    <property type="entry name" value="spore_III_AE"/>
    <property type="match status" value="1"/>
</dbReference>
<evidence type="ECO:0000313" key="2">
    <source>
        <dbReference type="EMBL" id="GAV25668.1"/>
    </source>
</evidence>
<feature type="transmembrane region" description="Helical" evidence="1">
    <location>
        <begin position="128"/>
        <end position="146"/>
    </location>
</feature>
<dbReference type="InterPro" id="IPR014194">
    <property type="entry name" value="Spore_III_AE"/>
</dbReference>
<keyword evidence="1" id="KW-0472">Membrane</keyword>
<protein>
    <submittedName>
        <fullName evidence="2">Stage III sporulation protein AE</fullName>
    </submittedName>
</protein>
<feature type="transmembrane region" description="Helical" evidence="1">
    <location>
        <begin position="152"/>
        <end position="171"/>
    </location>
</feature>
<dbReference type="EMBL" id="BDJL01000055">
    <property type="protein sequence ID" value="GAV25668.1"/>
    <property type="molecule type" value="Genomic_DNA"/>
</dbReference>
<gene>
    <name evidence="2" type="ORF">ciss_16010</name>
</gene>
<feature type="transmembrane region" description="Helical" evidence="1">
    <location>
        <begin position="349"/>
        <end position="372"/>
    </location>
</feature>
<dbReference type="AlphaFoldDB" id="A0A1L8D3B7"/>
<name>A0A1L8D3B7_9THEO</name>
<organism evidence="2 3">
    <name type="scientific">Carboxydothermus islandicus</name>
    <dbReference type="NCBI Taxonomy" id="661089"/>
    <lineage>
        <taxon>Bacteria</taxon>
        <taxon>Bacillati</taxon>
        <taxon>Bacillota</taxon>
        <taxon>Clostridia</taxon>
        <taxon>Thermoanaerobacterales</taxon>
        <taxon>Thermoanaerobacteraceae</taxon>
        <taxon>Carboxydothermus</taxon>
    </lineage>
</organism>
<proteinExistence type="predicted"/>
<reference evidence="3" key="1">
    <citation type="submission" date="2016-12" db="EMBL/GenBank/DDBJ databases">
        <title>Draft Genome Sequences od Carboxydothermus pertinax and islandicus, Hydrogenogenic Carboxydotrophic Bacteria.</title>
        <authorList>
            <person name="Fukuyama Y."/>
            <person name="Ohmae K."/>
            <person name="Yoneda Y."/>
            <person name="Yoshida T."/>
            <person name="Sako Y."/>
        </authorList>
    </citation>
    <scope>NUCLEOTIDE SEQUENCE [LARGE SCALE GENOMIC DNA]</scope>
    <source>
        <strain evidence="3">SET</strain>
    </source>
</reference>
<dbReference type="OrthoDB" id="1706761at2"/>
<keyword evidence="1" id="KW-1133">Transmembrane helix</keyword>
<feature type="transmembrane region" description="Helical" evidence="1">
    <location>
        <begin position="89"/>
        <end position="107"/>
    </location>
</feature>
<keyword evidence="1" id="KW-0812">Transmembrane</keyword>
<feature type="transmembrane region" description="Helical" evidence="1">
    <location>
        <begin position="233"/>
        <end position="252"/>
    </location>
</feature>